<reference evidence="2" key="2">
    <citation type="submission" date="2018-03" db="EMBL/GenBank/DDBJ databases">
        <title>The Triticum urartu genome reveals the dynamic nature of wheat genome evolution.</title>
        <authorList>
            <person name="Ling H."/>
            <person name="Ma B."/>
            <person name="Shi X."/>
            <person name="Liu H."/>
            <person name="Dong L."/>
            <person name="Sun H."/>
            <person name="Cao Y."/>
            <person name="Gao Q."/>
            <person name="Zheng S."/>
            <person name="Li Y."/>
            <person name="Yu Y."/>
            <person name="Du H."/>
            <person name="Qi M."/>
            <person name="Li Y."/>
            <person name="Yu H."/>
            <person name="Cui Y."/>
            <person name="Wang N."/>
            <person name="Chen C."/>
            <person name="Wu H."/>
            <person name="Zhao Y."/>
            <person name="Zhang J."/>
            <person name="Li Y."/>
            <person name="Zhou W."/>
            <person name="Zhang B."/>
            <person name="Hu W."/>
            <person name="Eijk M."/>
            <person name="Tang J."/>
            <person name="Witsenboer H."/>
            <person name="Zhao S."/>
            <person name="Li Z."/>
            <person name="Zhang A."/>
            <person name="Wang D."/>
            <person name="Liang C."/>
        </authorList>
    </citation>
    <scope>NUCLEOTIDE SEQUENCE [LARGE SCALE GENOMIC DNA]</scope>
    <source>
        <strain evidence="2">cv. G1812</strain>
    </source>
</reference>
<evidence type="ECO:0000256" key="1">
    <source>
        <dbReference type="SAM" id="MobiDB-lite"/>
    </source>
</evidence>
<reference evidence="2" key="3">
    <citation type="submission" date="2022-06" db="UniProtKB">
        <authorList>
            <consortium name="EnsemblPlants"/>
        </authorList>
    </citation>
    <scope>IDENTIFICATION</scope>
</reference>
<feature type="compositionally biased region" description="Low complexity" evidence="1">
    <location>
        <begin position="10"/>
        <end position="24"/>
    </location>
</feature>
<evidence type="ECO:0000313" key="3">
    <source>
        <dbReference type="Proteomes" id="UP000015106"/>
    </source>
</evidence>
<organism evidence="2 3">
    <name type="scientific">Triticum urartu</name>
    <name type="common">Red wild einkorn</name>
    <name type="synonym">Crithodium urartu</name>
    <dbReference type="NCBI Taxonomy" id="4572"/>
    <lineage>
        <taxon>Eukaryota</taxon>
        <taxon>Viridiplantae</taxon>
        <taxon>Streptophyta</taxon>
        <taxon>Embryophyta</taxon>
        <taxon>Tracheophyta</taxon>
        <taxon>Spermatophyta</taxon>
        <taxon>Magnoliopsida</taxon>
        <taxon>Liliopsida</taxon>
        <taxon>Poales</taxon>
        <taxon>Poaceae</taxon>
        <taxon>BOP clade</taxon>
        <taxon>Pooideae</taxon>
        <taxon>Triticodae</taxon>
        <taxon>Triticeae</taxon>
        <taxon>Triticinae</taxon>
        <taxon>Triticum</taxon>
    </lineage>
</organism>
<accession>A0A8R7TUK9</accession>
<sequence>MAAIFISGRSRPAASPQAPPSVASTCRSDNIPDLLVGSGRTSSLCQVLFRRPLQDQDAPRPISPLPAPCCCLH</sequence>
<name>A0A8R7TUK9_TRIUA</name>
<evidence type="ECO:0000313" key="2">
    <source>
        <dbReference type="EnsemblPlants" id="TuG1812G0300002521.01.T01.cds458834"/>
    </source>
</evidence>
<protein>
    <submittedName>
        <fullName evidence="2">Uncharacterized protein</fullName>
    </submittedName>
</protein>
<proteinExistence type="predicted"/>
<dbReference type="EnsemblPlants" id="TuG1812G0300002521.01.T01">
    <property type="protein sequence ID" value="TuG1812G0300002521.01.T01.cds458834"/>
    <property type="gene ID" value="TuG1812G0300002521.01"/>
</dbReference>
<dbReference type="Proteomes" id="UP000015106">
    <property type="component" value="Chromosome 3"/>
</dbReference>
<keyword evidence="3" id="KW-1185">Reference proteome</keyword>
<feature type="region of interest" description="Disordered" evidence="1">
    <location>
        <begin position="1"/>
        <end position="24"/>
    </location>
</feature>
<dbReference type="Gramene" id="TuG1812G0300002521.01.T01">
    <property type="protein sequence ID" value="TuG1812G0300002521.01.T01.cds458834"/>
    <property type="gene ID" value="TuG1812G0300002521.01"/>
</dbReference>
<dbReference type="AlphaFoldDB" id="A0A8R7TUK9"/>
<reference evidence="3" key="1">
    <citation type="journal article" date="2013" name="Nature">
        <title>Draft genome of the wheat A-genome progenitor Triticum urartu.</title>
        <authorList>
            <person name="Ling H.Q."/>
            <person name="Zhao S."/>
            <person name="Liu D."/>
            <person name="Wang J."/>
            <person name="Sun H."/>
            <person name="Zhang C."/>
            <person name="Fan H."/>
            <person name="Li D."/>
            <person name="Dong L."/>
            <person name="Tao Y."/>
            <person name="Gao C."/>
            <person name="Wu H."/>
            <person name="Li Y."/>
            <person name="Cui Y."/>
            <person name="Guo X."/>
            <person name="Zheng S."/>
            <person name="Wang B."/>
            <person name="Yu K."/>
            <person name="Liang Q."/>
            <person name="Yang W."/>
            <person name="Lou X."/>
            <person name="Chen J."/>
            <person name="Feng M."/>
            <person name="Jian J."/>
            <person name="Zhang X."/>
            <person name="Luo G."/>
            <person name="Jiang Y."/>
            <person name="Liu J."/>
            <person name="Wang Z."/>
            <person name="Sha Y."/>
            <person name="Zhang B."/>
            <person name="Wu H."/>
            <person name="Tang D."/>
            <person name="Shen Q."/>
            <person name="Xue P."/>
            <person name="Zou S."/>
            <person name="Wang X."/>
            <person name="Liu X."/>
            <person name="Wang F."/>
            <person name="Yang Y."/>
            <person name="An X."/>
            <person name="Dong Z."/>
            <person name="Zhang K."/>
            <person name="Zhang X."/>
            <person name="Luo M.C."/>
            <person name="Dvorak J."/>
            <person name="Tong Y."/>
            <person name="Wang J."/>
            <person name="Yang H."/>
            <person name="Li Z."/>
            <person name="Wang D."/>
            <person name="Zhang A."/>
            <person name="Wang J."/>
        </authorList>
    </citation>
    <scope>NUCLEOTIDE SEQUENCE</scope>
    <source>
        <strain evidence="3">cv. G1812</strain>
    </source>
</reference>